<dbReference type="Pfam" id="PF08808">
    <property type="entry name" value="RES"/>
    <property type="match status" value="1"/>
</dbReference>
<reference evidence="2 3" key="1">
    <citation type="submission" date="2023-05" db="EMBL/GenBank/DDBJ databases">
        <title>Pseudoalteromonas ardens sp. nov., Pseudoalteromonas obscura sp. nov., and Pseudoalteromonas umbrosa sp. nov., isolated from the coral Montipora capitata.</title>
        <authorList>
            <person name="Thomas E.M."/>
            <person name="Smith E.M."/>
            <person name="Papke E."/>
            <person name="Shlafstein M.D."/>
            <person name="Oline D.K."/>
            <person name="Videau P."/>
            <person name="Saw J.H."/>
            <person name="Strangman W.K."/>
            <person name="Ushijima B."/>
        </authorList>
    </citation>
    <scope>NUCLEOTIDE SEQUENCE [LARGE SCALE GENOMIC DNA]</scope>
    <source>
        <strain evidence="2 3">P94</strain>
    </source>
</reference>
<evidence type="ECO:0000259" key="1">
    <source>
        <dbReference type="Pfam" id="PF08808"/>
    </source>
</evidence>
<name>A0ABT7EK78_9GAMM</name>
<organism evidence="2 3">
    <name type="scientific">Pseudoalteromonas obscura</name>
    <dbReference type="NCBI Taxonomy" id="3048491"/>
    <lineage>
        <taxon>Bacteria</taxon>
        <taxon>Pseudomonadati</taxon>
        <taxon>Pseudomonadota</taxon>
        <taxon>Gammaproteobacteria</taxon>
        <taxon>Alteromonadales</taxon>
        <taxon>Pseudoalteromonadaceae</taxon>
        <taxon>Pseudoalteromonas</taxon>
    </lineage>
</organism>
<dbReference type="InterPro" id="IPR014914">
    <property type="entry name" value="RES_dom"/>
</dbReference>
<proteinExistence type="predicted"/>
<dbReference type="EMBL" id="JASJUT010000003">
    <property type="protein sequence ID" value="MDK2595418.1"/>
    <property type="molecule type" value="Genomic_DNA"/>
</dbReference>
<feature type="domain" description="RES" evidence="1">
    <location>
        <begin position="21"/>
        <end position="165"/>
    </location>
</feature>
<keyword evidence="3" id="KW-1185">Reference proteome</keyword>
<accession>A0ABT7EK78</accession>
<gene>
    <name evidence="2" type="ORF">QNM18_10215</name>
</gene>
<evidence type="ECO:0000313" key="3">
    <source>
        <dbReference type="Proteomes" id="UP001231915"/>
    </source>
</evidence>
<protein>
    <submittedName>
        <fullName evidence="2">RES family NAD+ phosphorylase</fullName>
    </submittedName>
</protein>
<evidence type="ECO:0000313" key="2">
    <source>
        <dbReference type="EMBL" id="MDK2595418.1"/>
    </source>
</evidence>
<sequence length="219" mass="24896">MLDSKGLLDISVGPISEGYSFFRVFDSRYSATTFPPLGLGDSRFSPLDDRFGSSLYVGDSVSTCLRECVLRFNNGMRVLPNEYLNRQVAQVRLRRNIRVGILDADAILEFFKLKDLEMNLDGDFEYAYYRLYAELLLTKYPEIGGFMYRSFQKSQQSNNLVVYSNRVGADIFEAIPHSQEGLVSEKYASELYMEANSVGIKLPYTVIEMLRVFGLDVAS</sequence>
<dbReference type="RefSeq" id="WP_284137126.1">
    <property type="nucleotide sequence ID" value="NZ_JASJUT010000003.1"/>
</dbReference>
<comment type="caution">
    <text evidence="2">The sequence shown here is derived from an EMBL/GenBank/DDBJ whole genome shotgun (WGS) entry which is preliminary data.</text>
</comment>
<dbReference type="Proteomes" id="UP001231915">
    <property type="component" value="Unassembled WGS sequence"/>
</dbReference>